<evidence type="ECO:0000256" key="3">
    <source>
        <dbReference type="ARBA" id="ARBA00022692"/>
    </source>
</evidence>
<dbReference type="RefSeq" id="WP_263335309.1">
    <property type="nucleotide sequence ID" value="NZ_JAGSYH010000002.1"/>
</dbReference>
<feature type="domain" description="MacB-like periplasmic core" evidence="9">
    <location>
        <begin position="472"/>
        <end position="643"/>
    </location>
</feature>
<dbReference type="PANTHER" id="PTHR30572">
    <property type="entry name" value="MEMBRANE COMPONENT OF TRANSPORTER-RELATED"/>
    <property type="match status" value="1"/>
</dbReference>
<keyword evidence="4 7" id="KW-1133">Transmembrane helix</keyword>
<evidence type="ECO:0000256" key="1">
    <source>
        <dbReference type="ARBA" id="ARBA00004651"/>
    </source>
</evidence>
<dbReference type="InterPro" id="IPR025857">
    <property type="entry name" value="MacB_PCD"/>
</dbReference>
<feature type="transmembrane region" description="Helical" evidence="7">
    <location>
        <begin position="734"/>
        <end position="757"/>
    </location>
</feature>
<feature type="transmembrane region" description="Helical" evidence="7">
    <location>
        <begin position="777"/>
        <end position="796"/>
    </location>
</feature>
<feature type="domain" description="ABC3 transporter permease C-terminal" evidence="8">
    <location>
        <begin position="278"/>
        <end position="394"/>
    </location>
</feature>
<dbReference type="InterPro" id="IPR003838">
    <property type="entry name" value="ABC3_permease_C"/>
</dbReference>
<feature type="transmembrane region" description="Helical" evidence="7">
    <location>
        <begin position="688"/>
        <end position="713"/>
    </location>
</feature>
<protein>
    <submittedName>
        <fullName evidence="10">ABC transporter permease</fullName>
    </submittedName>
</protein>
<evidence type="ECO:0000256" key="5">
    <source>
        <dbReference type="ARBA" id="ARBA00023136"/>
    </source>
</evidence>
<name>A0ABW1E8R6_9BACT</name>
<dbReference type="Pfam" id="PF12704">
    <property type="entry name" value="MacB_PCD"/>
    <property type="match status" value="2"/>
</dbReference>
<evidence type="ECO:0000259" key="8">
    <source>
        <dbReference type="Pfam" id="PF02687"/>
    </source>
</evidence>
<dbReference type="Proteomes" id="UP001596091">
    <property type="component" value="Unassembled WGS sequence"/>
</dbReference>
<evidence type="ECO:0000313" key="10">
    <source>
        <dbReference type="EMBL" id="MFC5860707.1"/>
    </source>
</evidence>
<keyword evidence="2" id="KW-1003">Cell membrane</keyword>
<dbReference type="InterPro" id="IPR017800">
    <property type="entry name" value="ADOP"/>
</dbReference>
<dbReference type="EMBL" id="JBHSPH010000001">
    <property type="protein sequence ID" value="MFC5860707.1"/>
    <property type="molecule type" value="Genomic_DNA"/>
</dbReference>
<evidence type="ECO:0000256" key="2">
    <source>
        <dbReference type="ARBA" id="ARBA00022475"/>
    </source>
</evidence>
<evidence type="ECO:0000259" key="9">
    <source>
        <dbReference type="Pfam" id="PF12704"/>
    </source>
</evidence>
<feature type="transmembrane region" description="Helical" evidence="7">
    <location>
        <begin position="20"/>
        <end position="43"/>
    </location>
</feature>
<keyword evidence="11" id="KW-1185">Reference proteome</keyword>
<sequence>MATLLQDLRYALRMLVRSPIFTAIIIGTLALGIGANTIVFSVVNGILLNPLPYSHSGRLVALYEKNAGIPEAPISYLNFLDWQRGAKSFSSMAIYRHEDFNLTGASVAERVNGLMISSDFLTTLGVRPALGRDFGTSDDHLGAAPVALLSDGYWHRHFAASPAILGNIIQLDGLNYTIVGVLPRGFSFYNVDRDVFVPIGRWDDPSFRDRLVDISSHAIGRLQPGATLAQAQSEMDAIADHLAQEYPEADKNVGINVLSMKQDIVGNVQPILILLLAAVAFLLLIASANVASLLLARAMRRSGEFALRAAIGARRSRIIRQLLTESLLLACTGGALGTLLAIFGTKTLLASLPSALPRSADVALDLRVLLFSLVVSLLCGIGFGLVPAIRSSRVDLQQALRKSTAGAGNSRSRLQRLLISGEVALAVVLLVGAGLMLRSLAALWRVNLGYNPEHAITFSLSLPTNTKTTEAETRARLRQFDAAMRAIPGVDAVSVTLGSRPMIHDSELPFWIKGQPKPTSNNEMPQAMFYLVEDGFQRAMGITLQRGRFVTANDKENFPIVVDIDDAFARTYFPNQNPIGQHIHVVGFDVEAEIIGIVGHIRQWGPTNDPKSAVEPQFFYPFMQMPPKLMHLAANGVAVVIRTREGSGNILPAVRKATTEYDPRAVLYNEQTMDEVIFKALAARRLSMILLTTFAALALALSAVGIYGVISYLAQERTREIGVRIALGASRADVLRLILSQGASMTLFGIALGVALSLGLTRLISNQLFGVAPWDPLTFLSVSFSLLAIALAACYLPARRATRIDPIVALRCE</sequence>
<gene>
    <name evidence="10" type="ORF">ACFPT7_00215</name>
</gene>
<feature type="transmembrane region" description="Helical" evidence="7">
    <location>
        <begin position="271"/>
        <end position="296"/>
    </location>
</feature>
<dbReference type="NCBIfam" id="TIGR03434">
    <property type="entry name" value="ADOP"/>
    <property type="match status" value="1"/>
</dbReference>
<comment type="similarity">
    <text evidence="6">Belongs to the ABC-4 integral membrane protein family.</text>
</comment>
<evidence type="ECO:0000256" key="7">
    <source>
        <dbReference type="SAM" id="Phobius"/>
    </source>
</evidence>
<comment type="caution">
    <text evidence="10">The sequence shown here is derived from an EMBL/GenBank/DDBJ whole genome shotgun (WGS) entry which is preliminary data.</text>
</comment>
<dbReference type="Pfam" id="PF02687">
    <property type="entry name" value="FtsX"/>
    <property type="match status" value="2"/>
</dbReference>
<feature type="domain" description="ABC3 transporter permease C-terminal" evidence="8">
    <location>
        <begin position="693"/>
        <end position="806"/>
    </location>
</feature>
<dbReference type="InterPro" id="IPR050250">
    <property type="entry name" value="Macrolide_Exporter_MacB"/>
</dbReference>
<evidence type="ECO:0000256" key="4">
    <source>
        <dbReference type="ARBA" id="ARBA00022989"/>
    </source>
</evidence>
<evidence type="ECO:0000313" key="11">
    <source>
        <dbReference type="Proteomes" id="UP001596091"/>
    </source>
</evidence>
<proteinExistence type="inferred from homology"/>
<accession>A0ABW1E8R6</accession>
<keyword evidence="3 7" id="KW-0812">Transmembrane</keyword>
<feature type="transmembrane region" description="Helical" evidence="7">
    <location>
        <begin position="417"/>
        <end position="437"/>
    </location>
</feature>
<keyword evidence="5 7" id="KW-0472">Membrane</keyword>
<feature type="transmembrane region" description="Helical" evidence="7">
    <location>
        <begin position="369"/>
        <end position="389"/>
    </location>
</feature>
<dbReference type="PANTHER" id="PTHR30572:SF4">
    <property type="entry name" value="ABC TRANSPORTER PERMEASE YTRF"/>
    <property type="match status" value="1"/>
</dbReference>
<evidence type="ECO:0000256" key="6">
    <source>
        <dbReference type="ARBA" id="ARBA00038076"/>
    </source>
</evidence>
<feature type="transmembrane region" description="Helical" evidence="7">
    <location>
        <begin position="327"/>
        <end position="349"/>
    </location>
</feature>
<reference evidence="11" key="1">
    <citation type="journal article" date="2019" name="Int. J. Syst. Evol. Microbiol.">
        <title>The Global Catalogue of Microorganisms (GCM) 10K type strain sequencing project: providing services to taxonomists for standard genome sequencing and annotation.</title>
        <authorList>
            <consortium name="The Broad Institute Genomics Platform"/>
            <consortium name="The Broad Institute Genome Sequencing Center for Infectious Disease"/>
            <person name="Wu L."/>
            <person name="Ma J."/>
        </authorList>
    </citation>
    <scope>NUCLEOTIDE SEQUENCE [LARGE SCALE GENOMIC DNA]</scope>
    <source>
        <strain evidence="11">JCM 4087</strain>
    </source>
</reference>
<feature type="domain" description="MacB-like periplasmic core" evidence="9">
    <location>
        <begin position="22"/>
        <end position="237"/>
    </location>
</feature>
<comment type="subcellular location">
    <subcellularLocation>
        <location evidence="1">Cell membrane</location>
        <topology evidence="1">Multi-pass membrane protein</topology>
    </subcellularLocation>
</comment>
<organism evidence="10 11">
    <name type="scientific">Acidicapsa dinghuensis</name>
    <dbReference type="NCBI Taxonomy" id="2218256"/>
    <lineage>
        <taxon>Bacteria</taxon>
        <taxon>Pseudomonadati</taxon>
        <taxon>Acidobacteriota</taxon>
        <taxon>Terriglobia</taxon>
        <taxon>Terriglobales</taxon>
        <taxon>Acidobacteriaceae</taxon>
        <taxon>Acidicapsa</taxon>
    </lineage>
</organism>